<dbReference type="PANTHER" id="PTHR13357">
    <property type="entry name" value="SH3 ADAPTER PROTEIN SPIN90 NCK INTERACTING PROTEIN WITH SH3 DOMAIN"/>
    <property type="match status" value="1"/>
</dbReference>
<evidence type="ECO:0000259" key="2">
    <source>
        <dbReference type="Pfam" id="PF09431"/>
    </source>
</evidence>
<dbReference type="GO" id="GO:0071933">
    <property type="term" value="F:Arp2/3 complex binding"/>
    <property type="evidence" value="ECO:0007669"/>
    <property type="project" value="TreeGrafter"/>
</dbReference>
<sequence>MSLAMEDDFGIVYVVENAQQFWSELDDILTMPRGAPPTLQQLDGMMNRWLGICAIYHELYLQTPLQLEHAVDLLLDSELWAFHSERMCENLAETAKSNTDPHAQLVTFNVLLRYGQRKTDFFRAQRRWGTLVPLLMDHTLVEIDENEDGVIEAKLRLVGVRLLYEVCRWQKLSVAELRVFDDSFIDYLFDLVEQTRHVQDETFNYSVIKLIVAFNEQFMVASICDREQSGVEQNRVLRVLMRRLGSSKTFGENMIFMLNRAQRTSDDLCMQLLVLKLIYLLFTTKGTEEYFYTNDLCVLVDVFLREVVDLDEDSESLRHTYLRVLHPLLTKTQLKDVPYKRPQIKCALESLVRDSRIHDINPTTKRLVERCLGGEWCVQLKKADDVSRSSTPSDSVAPSRSHLGLPASVDGMGSGTPGKTLKSSRSAENMVAKGGIRVGAVRRPSNASAGSFSGVATAAPSTSTSKPPVPYPRRKGTASSEHVERLHVERPSHSHHIDLSSQSDAGGEPARTKLRKPPPAPVAPGVYSAPPPIPPKRRKPPAVPVRSGRQVTVFETIKTSATSPLTR</sequence>
<comment type="caution">
    <text evidence="3">The sequence shown here is derived from an EMBL/GenBank/DDBJ whole genome shotgun (WGS) entry which is preliminary data.</text>
</comment>
<accession>A0A9P7W1N1</accession>
<keyword evidence="4" id="KW-1185">Reference proteome</keyword>
<dbReference type="OrthoDB" id="445362at2759"/>
<protein>
    <recommendedName>
        <fullName evidence="2">SPIN90/Ldb17 leucine-rich domain-containing protein</fullName>
    </recommendedName>
</protein>
<gene>
    <name evidence="3" type="ORF">BT62DRAFT_984253</name>
</gene>
<feature type="compositionally biased region" description="Polar residues" evidence="1">
    <location>
        <begin position="557"/>
        <end position="567"/>
    </location>
</feature>
<dbReference type="InterPro" id="IPR030125">
    <property type="entry name" value="SPIN90/Ldb17"/>
</dbReference>
<feature type="compositionally biased region" description="Polar residues" evidence="1">
    <location>
        <begin position="388"/>
        <end position="398"/>
    </location>
</feature>
<dbReference type="GO" id="GO:0051666">
    <property type="term" value="P:actin cortical patch localization"/>
    <property type="evidence" value="ECO:0007669"/>
    <property type="project" value="TreeGrafter"/>
</dbReference>
<evidence type="ECO:0000313" key="4">
    <source>
        <dbReference type="Proteomes" id="UP000812287"/>
    </source>
</evidence>
<organism evidence="3 4">
    <name type="scientific">Guyanagaster necrorhizus</name>
    <dbReference type="NCBI Taxonomy" id="856835"/>
    <lineage>
        <taxon>Eukaryota</taxon>
        <taxon>Fungi</taxon>
        <taxon>Dikarya</taxon>
        <taxon>Basidiomycota</taxon>
        <taxon>Agaricomycotina</taxon>
        <taxon>Agaricomycetes</taxon>
        <taxon>Agaricomycetidae</taxon>
        <taxon>Agaricales</taxon>
        <taxon>Marasmiineae</taxon>
        <taxon>Physalacriaceae</taxon>
        <taxon>Guyanagaster</taxon>
    </lineage>
</organism>
<dbReference type="AlphaFoldDB" id="A0A9P7W1N1"/>
<name>A0A9P7W1N1_9AGAR</name>
<dbReference type="GO" id="GO:0006897">
    <property type="term" value="P:endocytosis"/>
    <property type="evidence" value="ECO:0007669"/>
    <property type="project" value="TreeGrafter"/>
</dbReference>
<dbReference type="EMBL" id="MU250525">
    <property type="protein sequence ID" value="KAG7450939.1"/>
    <property type="molecule type" value="Genomic_DNA"/>
</dbReference>
<proteinExistence type="predicted"/>
<feature type="compositionally biased region" description="Basic and acidic residues" evidence="1">
    <location>
        <begin position="481"/>
        <end position="498"/>
    </location>
</feature>
<dbReference type="GO" id="GO:0030479">
    <property type="term" value="C:actin cortical patch"/>
    <property type="evidence" value="ECO:0007669"/>
    <property type="project" value="TreeGrafter"/>
</dbReference>
<dbReference type="Proteomes" id="UP000812287">
    <property type="component" value="Unassembled WGS sequence"/>
</dbReference>
<evidence type="ECO:0000256" key="1">
    <source>
        <dbReference type="SAM" id="MobiDB-lite"/>
    </source>
</evidence>
<dbReference type="InterPro" id="IPR018556">
    <property type="entry name" value="SPIN90/Ldb17_LRD"/>
</dbReference>
<dbReference type="Pfam" id="PF09431">
    <property type="entry name" value="SPIN90_LRD"/>
    <property type="match status" value="1"/>
</dbReference>
<dbReference type="GO" id="GO:0000147">
    <property type="term" value="P:actin cortical patch assembly"/>
    <property type="evidence" value="ECO:0007669"/>
    <property type="project" value="TreeGrafter"/>
</dbReference>
<reference evidence="3" key="1">
    <citation type="submission" date="2020-11" db="EMBL/GenBank/DDBJ databases">
        <title>Adaptations for nitrogen fixation in a non-lichenized fungal sporocarp promotes dispersal by wood-feeding termites.</title>
        <authorList>
            <consortium name="DOE Joint Genome Institute"/>
            <person name="Koch R.A."/>
            <person name="Yoon G."/>
            <person name="Arayal U."/>
            <person name="Lail K."/>
            <person name="Amirebrahimi M."/>
            <person name="Labutti K."/>
            <person name="Lipzen A."/>
            <person name="Riley R."/>
            <person name="Barry K."/>
            <person name="Henrissat B."/>
            <person name="Grigoriev I.V."/>
            <person name="Herr J.R."/>
            <person name="Aime M.C."/>
        </authorList>
    </citation>
    <scope>NUCLEOTIDE SEQUENCE</scope>
    <source>
        <strain evidence="3">MCA 3950</strain>
    </source>
</reference>
<dbReference type="GeneID" id="66112139"/>
<feature type="domain" description="SPIN90/Ldb17 leucine-rich" evidence="2">
    <location>
        <begin position="200"/>
        <end position="344"/>
    </location>
</feature>
<dbReference type="PANTHER" id="PTHR13357:SF1">
    <property type="entry name" value="NCK-INTERACTING PROTEIN WITH SH3 DOMAIN"/>
    <property type="match status" value="1"/>
</dbReference>
<evidence type="ECO:0000313" key="3">
    <source>
        <dbReference type="EMBL" id="KAG7450939.1"/>
    </source>
</evidence>
<feature type="region of interest" description="Disordered" evidence="1">
    <location>
        <begin position="386"/>
        <end position="567"/>
    </location>
</feature>
<dbReference type="RefSeq" id="XP_043044439.1">
    <property type="nucleotide sequence ID" value="XM_043189842.1"/>
</dbReference>